<dbReference type="GO" id="GO:0051999">
    <property type="term" value="P:mannosyl-inositol phosphorylceramide biosynthetic process"/>
    <property type="evidence" value="ECO:0007669"/>
    <property type="project" value="TreeGrafter"/>
</dbReference>
<dbReference type="AlphaFoldDB" id="A0A6C0AH56"/>
<dbReference type="InterPro" id="IPR029044">
    <property type="entry name" value="Nucleotide-diphossugar_trans"/>
</dbReference>
<dbReference type="InterPro" id="IPR007577">
    <property type="entry name" value="GlycoTrfase_DXD_sugar-bd_CS"/>
</dbReference>
<name>A0A6C0AH56_9ZZZZ</name>
<organism evidence="2">
    <name type="scientific">viral metagenome</name>
    <dbReference type="NCBI Taxonomy" id="1070528"/>
    <lineage>
        <taxon>unclassified sequences</taxon>
        <taxon>metagenomes</taxon>
        <taxon>organismal metagenomes</taxon>
    </lineage>
</organism>
<evidence type="ECO:0000313" key="2">
    <source>
        <dbReference type="EMBL" id="QHS79147.1"/>
    </source>
</evidence>
<sequence length="235" mass="28043">MMKIHRRYKPVIPLHVYMTWKQKPLPPLMQQNIHRLRQLNPEFTFHVYTDEECLAFIQKHFTPDVAEAFNALLPGAYKADLWRLCILYIHGGYYMDIKLSPIKQFRLIELSEDEHFVLDRPKQSLHIYNALMVCKANNPFLFQCIRQIVHHVKIRYYGNSILSPTGPELLGRIASSHKLNIDLIYPLAFPDHIMYKGALILRNYPYYRNEQRHHECLVNQPHYQTAWNNRQIYAN</sequence>
<accession>A0A6C0AH56</accession>
<keyword evidence="1" id="KW-0808">Transferase</keyword>
<dbReference type="EMBL" id="MN740626">
    <property type="protein sequence ID" value="QHS79147.1"/>
    <property type="molecule type" value="Genomic_DNA"/>
</dbReference>
<dbReference type="Gene3D" id="3.90.550.20">
    <property type="match status" value="1"/>
</dbReference>
<dbReference type="SUPFAM" id="SSF53448">
    <property type="entry name" value="Nucleotide-diphospho-sugar transferases"/>
    <property type="match status" value="1"/>
</dbReference>
<dbReference type="PANTHER" id="PTHR32385:SF15">
    <property type="entry name" value="INOSITOL PHOSPHOCERAMIDE MANNOSYLTRANSFERASE 1"/>
    <property type="match status" value="1"/>
</dbReference>
<evidence type="ECO:0000256" key="1">
    <source>
        <dbReference type="ARBA" id="ARBA00022679"/>
    </source>
</evidence>
<dbReference type="PANTHER" id="PTHR32385">
    <property type="entry name" value="MANNOSYL PHOSPHORYLINOSITOL CERAMIDE SYNTHASE"/>
    <property type="match status" value="1"/>
</dbReference>
<dbReference type="InterPro" id="IPR051706">
    <property type="entry name" value="Glycosyltransferase_domain"/>
</dbReference>
<reference evidence="2" key="1">
    <citation type="journal article" date="2020" name="Nature">
        <title>Giant virus diversity and host interactions through global metagenomics.</title>
        <authorList>
            <person name="Schulz F."/>
            <person name="Roux S."/>
            <person name="Paez-Espino D."/>
            <person name="Jungbluth S."/>
            <person name="Walsh D.A."/>
            <person name="Denef V.J."/>
            <person name="McMahon K.D."/>
            <person name="Konstantinidis K.T."/>
            <person name="Eloe-Fadrosh E.A."/>
            <person name="Kyrpides N.C."/>
            <person name="Woyke T."/>
        </authorList>
    </citation>
    <scope>NUCLEOTIDE SEQUENCE</scope>
    <source>
        <strain evidence="2">GVMAG-S-1035118-87</strain>
    </source>
</reference>
<proteinExistence type="predicted"/>
<dbReference type="Pfam" id="PF04488">
    <property type="entry name" value="Gly_transf_sug"/>
    <property type="match status" value="1"/>
</dbReference>
<evidence type="ECO:0008006" key="3">
    <source>
        <dbReference type="Google" id="ProtNLM"/>
    </source>
</evidence>
<protein>
    <recommendedName>
        <fullName evidence="3">Glycosyltransferase</fullName>
    </recommendedName>
</protein>
<dbReference type="GO" id="GO:0000030">
    <property type="term" value="F:mannosyltransferase activity"/>
    <property type="evidence" value="ECO:0007669"/>
    <property type="project" value="TreeGrafter"/>
</dbReference>
<dbReference type="GO" id="GO:0016020">
    <property type="term" value="C:membrane"/>
    <property type="evidence" value="ECO:0007669"/>
    <property type="project" value="GOC"/>
</dbReference>